<dbReference type="CDD" id="cd17748">
    <property type="entry name" value="BRCT_DNA_ligase_like"/>
    <property type="match status" value="1"/>
</dbReference>
<dbReference type="Gene3D" id="3.40.50.10190">
    <property type="entry name" value="BRCT domain"/>
    <property type="match status" value="1"/>
</dbReference>
<sequence>MITKLVNRIAAALHTHLSKNPVRMHPKDLEQIVLRLGNIIENPAVRVDTSINPVGMDAQAVKDFIAASKNRPAMTFPGTKMQLSASDMPAWDACRGHNLEQPQPVSLLAENTPPYLPAIPAAQPGFCVQEQQQSDIGWMQEPTGFEEALERACALCLAGRLVCTSVAMYLRTEFHRVPGAQGRIARWCSPAGLSELARIQMRAKSNQQPTGLPAGDFPTDVDLDALARKTKKGLAEPEHMDVLLEHKPYAHLADRLPAITNRMMPLEGATFVLTGSLTSMSRDDAEARVEALGGVLSGSVSRHPIILVRGMKAPVAGAKLQKAWFFNHPVIDETRFLAILAEREAIQGDTSRIETVCTASTCEDALARR</sequence>
<dbReference type="InterPro" id="IPR001357">
    <property type="entry name" value="BRCT_dom"/>
</dbReference>
<evidence type="ECO:0000313" key="3">
    <source>
        <dbReference type="Proteomes" id="UP000248142"/>
    </source>
</evidence>
<gene>
    <name evidence="2" type="ORF">PspYZU01_14</name>
</gene>
<dbReference type="PROSITE" id="PS50172">
    <property type="entry name" value="BRCT"/>
    <property type="match status" value="1"/>
</dbReference>
<feature type="domain" description="BRCT" evidence="1">
    <location>
        <begin position="261"/>
        <end position="353"/>
    </location>
</feature>
<organism evidence="2 3">
    <name type="scientific">Pseudomonas phage PspYZU01</name>
    <dbReference type="NCBI Taxonomy" id="1983555"/>
    <lineage>
        <taxon>Viruses</taxon>
        <taxon>Duplodnaviria</taxon>
        <taxon>Heunggongvirae</taxon>
        <taxon>Uroviricota</taxon>
        <taxon>Caudoviricetes</taxon>
        <taxon>Casjensviridae</taxon>
        <taxon>Phobosvirus</taxon>
        <taxon>Phobosvirus PspYZU01</taxon>
    </lineage>
</organism>
<evidence type="ECO:0000259" key="1">
    <source>
        <dbReference type="PROSITE" id="PS50172"/>
    </source>
</evidence>
<accession>A0A2U7NBJ3</accession>
<dbReference type="SUPFAM" id="SSF52113">
    <property type="entry name" value="BRCT domain"/>
    <property type="match status" value="1"/>
</dbReference>
<evidence type="ECO:0000313" key="2">
    <source>
        <dbReference type="EMBL" id="ASD51899.1"/>
    </source>
</evidence>
<dbReference type="Proteomes" id="UP000248142">
    <property type="component" value="Segment"/>
</dbReference>
<dbReference type="SMART" id="SM00292">
    <property type="entry name" value="BRCT"/>
    <property type="match status" value="1"/>
</dbReference>
<dbReference type="Pfam" id="PF00533">
    <property type="entry name" value="BRCT"/>
    <property type="match status" value="1"/>
</dbReference>
<dbReference type="EMBL" id="KY971609">
    <property type="protein sequence ID" value="ASD51899.1"/>
    <property type="molecule type" value="Genomic_DNA"/>
</dbReference>
<proteinExistence type="predicted"/>
<reference evidence="2 3" key="1">
    <citation type="submission" date="2017-04" db="EMBL/GenBank/DDBJ databases">
        <title>Isolation of lytic bacteriophages infecting Pseudomonas strains for biocontrol of fish and shrimp spoilage during chilled storage.</title>
        <authorList>
            <person name="Yang Z."/>
            <person name="Tao X."/>
            <person name="Gao L."/>
            <person name="Rao S."/>
        </authorList>
    </citation>
    <scope>NUCLEOTIDE SEQUENCE [LARGE SCALE GENOMIC DNA]</scope>
</reference>
<keyword evidence="3" id="KW-1185">Reference proteome</keyword>
<dbReference type="InterPro" id="IPR036420">
    <property type="entry name" value="BRCT_dom_sf"/>
</dbReference>
<protein>
    <recommendedName>
        <fullName evidence="1">BRCT domain-containing protein</fullName>
    </recommendedName>
</protein>
<name>A0A2U7NBJ3_9CAUD</name>